<dbReference type="EMBL" id="KI546169">
    <property type="protein sequence ID" value="EST41556.1"/>
    <property type="molecule type" value="Genomic_DNA"/>
</dbReference>
<feature type="transmembrane region" description="Helical" evidence="1">
    <location>
        <begin position="20"/>
        <end position="39"/>
    </location>
</feature>
<evidence type="ECO:0000313" key="3">
    <source>
        <dbReference type="EMBL" id="KAH0569669.1"/>
    </source>
</evidence>
<dbReference type="EMBL" id="AUWU02000009">
    <property type="protein sequence ID" value="KAH0569669.1"/>
    <property type="molecule type" value="Genomic_DNA"/>
</dbReference>
<organism evidence="2">
    <name type="scientific">Spironucleus salmonicida</name>
    <dbReference type="NCBI Taxonomy" id="348837"/>
    <lineage>
        <taxon>Eukaryota</taxon>
        <taxon>Metamonada</taxon>
        <taxon>Diplomonadida</taxon>
        <taxon>Hexamitidae</taxon>
        <taxon>Hexamitinae</taxon>
        <taxon>Spironucleus</taxon>
    </lineage>
</organism>
<name>V6LCZ8_9EUKA</name>
<evidence type="ECO:0000313" key="2">
    <source>
        <dbReference type="EMBL" id="EST41556.1"/>
    </source>
</evidence>
<feature type="transmembrane region" description="Helical" evidence="1">
    <location>
        <begin position="46"/>
        <end position="64"/>
    </location>
</feature>
<dbReference type="AlphaFoldDB" id="V6LCZ8"/>
<keyword evidence="4" id="KW-1185">Reference proteome</keyword>
<proteinExistence type="predicted"/>
<accession>V6LCZ8</accession>
<reference evidence="2 3" key="1">
    <citation type="journal article" date="2014" name="PLoS Genet.">
        <title>The Genome of Spironucleus salmonicida Highlights a Fish Pathogen Adapted to Fluctuating Environments.</title>
        <authorList>
            <person name="Xu F."/>
            <person name="Jerlstrom-Hultqvist J."/>
            <person name="Einarsson E."/>
            <person name="Astvaldsson A."/>
            <person name="Svard S.G."/>
            <person name="Andersson J.O."/>
        </authorList>
    </citation>
    <scope>NUCLEOTIDE SEQUENCE</scope>
    <source>
        <strain evidence="3">ATCC 50377</strain>
    </source>
</reference>
<protein>
    <submittedName>
        <fullName evidence="2">Transmembrane domain-containing protein</fullName>
    </submittedName>
</protein>
<dbReference type="VEuPathDB" id="GiardiaDB:SS50377_28625"/>
<gene>
    <name evidence="2" type="ORF">SS50377_18896</name>
    <name evidence="3" type="ORF">SS50377_28625</name>
</gene>
<evidence type="ECO:0000313" key="4">
    <source>
        <dbReference type="Proteomes" id="UP000018208"/>
    </source>
</evidence>
<sequence length="87" mass="9680">MDDEAFTGCLSFLNDGYGRTLQITMILGCLAILAAGGFVCMLDWKVGLPFVLLGIGFSCSWFYYDHLTQLEKATEEKAEEKTDKKAE</sequence>
<reference evidence="3" key="2">
    <citation type="submission" date="2020-12" db="EMBL/GenBank/DDBJ databases">
        <title>New Spironucleus salmonicida genome in near-complete chromosomes.</title>
        <authorList>
            <person name="Xu F."/>
            <person name="Kurt Z."/>
            <person name="Jimenez-Gonzalez A."/>
            <person name="Astvaldsson A."/>
            <person name="Andersson J.O."/>
            <person name="Svard S.G."/>
        </authorList>
    </citation>
    <scope>NUCLEOTIDE SEQUENCE</scope>
    <source>
        <strain evidence="3">ATCC 50377</strain>
    </source>
</reference>
<dbReference type="Proteomes" id="UP000018208">
    <property type="component" value="Unassembled WGS sequence"/>
</dbReference>
<keyword evidence="1" id="KW-1133">Transmembrane helix</keyword>
<keyword evidence="1 2" id="KW-0812">Transmembrane</keyword>
<evidence type="ECO:0000256" key="1">
    <source>
        <dbReference type="SAM" id="Phobius"/>
    </source>
</evidence>
<keyword evidence="1" id="KW-0472">Membrane</keyword>